<dbReference type="EMBL" id="LBYB01000016">
    <property type="protein sequence ID" value="KKR41060.1"/>
    <property type="molecule type" value="Genomic_DNA"/>
</dbReference>
<proteinExistence type="predicted"/>
<feature type="transmembrane region" description="Helical" evidence="1">
    <location>
        <begin position="12"/>
        <end position="34"/>
    </location>
</feature>
<reference evidence="2 3" key="1">
    <citation type="journal article" date="2015" name="Nature">
        <title>rRNA introns, odd ribosomes, and small enigmatic genomes across a large radiation of phyla.</title>
        <authorList>
            <person name="Brown C.T."/>
            <person name="Hug L.A."/>
            <person name="Thomas B.C."/>
            <person name="Sharon I."/>
            <person name="Castelle C.J."/>
            <person name="Singh A."/>
            <person name="Wilkins M.J."/>
            <person name="Williams K.H."/>
            <person name="Banfield J.F."/>
        </authorList>
    </citation>
    <scope>NUCLEOTIDE SEQUENCE [LARGE SCALE GENOMIC DNA]</scope>
</reference>
<organism evidence="2 3">
    <name type="scientific">Candidatus Daviesbacteria bacterium GW2011_GWC2_40_12</name>
    <dbReference type="NCBI Taxonomy" id="1618431"/>
    <lineage>
        <taxon>Bacteria</taxon>
        <taxon>Candidatus Daviesiibacteriota</taxon>
    </lineage>
</organism>
<protein>
    <recommendedName>
        <fullName evidence="4">Mannosyl-glycoprotein endo-beta-N-acetylglucosamidase-like domain-containing protein</fullName>
    </recommendedName>
</protein>
<dbReference type="Proteomes" id="UP000034881">
    <property type="component" value="Unassembled WGS sequence"/>
</dbReference>
<evidence type="ECO:0000256" key="1">
    <source>
        <dbReference type="SAM" id="Phobius"/>
    </source>
</evidence>
<comment type="caution">
    <text evidence="2">The sequence shown here is derived from an EMBL/GenBank/DDBJ whole genome shotgun (WGS) entry which is preliminary data.</text>
</comment>
<gene>
    <name evidence="2" type="ORF">UT77_C0016G0014</name>
</gene>
<dbReference type="InterPro" id="IPR023346">
    <property type="entry name" value="Lysozyme-like_dom_sf"/>
</dbReference>
<dbReference type="AlphaFoldDB" id="A0A0G0T1T1"/>
<evidence type="ECO:0000313" key="2">
    <source>
        <dbReference type="EMBL" id="KKR41060.1"/>
    </source>
</evidence>
<accession>A0A0G0T1T1</accession>
<evidence type="ECO:0000313" key="3">
    <source>
        <dbReference type="Proteomes" id="UP000034881"/>
    </source>
</evidence>
<keyword evidence="1" id="KW-1133">Transmembrane helix</keyword>
<dbReference type="Gene3D" id="1.10.530.10">
    <property type="match status" value="1"/>
</dbReference>
<name>A0A0G0T1T1_9BACT</name>
<evidence type="ECO:0008006" key="4">
    <source>
        <dbReference type="Google" id="ProtNLM"/>
    </source>
</evidence>
<sequence length="198" mass="22177">MDNKKPQTNTWFVAAWFASATTALVFSLLFSIYLSNPKTITASASGQNFKLYAALPKSETSISDNIDHADGRAKIIENFFKAYKAPLSSYSNTFVIIADKYNLDWRLLPAISMQESNGGKKVISQSFNPFGYGIYGKLITRFNTWEESIERVGKALREDYLNKGLKTPTQIMAKYTPPSLEKGGAWAKGVSLFMEELR</sequence>
<keyword evidence="1" id="KW-0472">Membrane</keyword>
<keyword evidence="1" id="KW-0812">Transmembrane</keyword>
<dbReference type="SUPFAM" id="SSF53955">
    <property type="entry name" value="Lysozyme-like"/>
    <property type="match status" value="1"/>
</dbReference>